<organism evidence="1 2">
    <name type="scientific">Westerdykella ornata</name>
    <dbReference type="NCBI Taxonomy" id="318751"/>
    <lineage>
        <taxon>Eukaryota</taxon>
        <taxon>Fungi</taxon>
        <taxon>Dikarya</taxon>
        <taxon>Ascomycota</taxon>
        <taxon>Pezizomycotina</taxon>
        <taxon>Dothideomycetes</taxon>
        <taxon>Pleosporomycetidae</taxon>
        <taxon>Pleosporales</taxon>
        <taxon>Sporormiaceae</taxon>
        <taxon>Westerdykella</taxon>
    </lineage>
</organism>
<dbReference type="AlphaFoldDB" id="A0A6A6J8W0"/>
<keyword evidence="2" id="KW-1185">Reference proteome</keyword>
<gene>
    <name evidence="1" type="ORF">EI97DRAFT_192094</name>
</gene>
<evidence type="ECO:0000313" key="1">
    <source>
        <dbReference type="EMBL" id="KAF2273000.1"/>
    </source>
</evidence>
<sequence length="226" mass="24867">MSSTRQKFGTLVTCMIWLRPPARWPVLILACYNYHEDLKGLGGPICSSSPQVVSLLYHVDLQVGHGTPRVGARYGALSERVRSNQRKLRAAFKYLDEISPQAARRSGVLLEPSSTSVISSVDTPLPPLPLRPFPFYFTPATLSSLFPPSHPQRFSPTSSAQQELASHHLRLPKELFSRQLLCYARHVVSPPRVLIAVSSCGKEQDEIKVSSRPRTAAAAAAAFCCS</sequence>
<dbReference type="EMBL" id="ML986514">
    <property type="protein sequence ID" value="KAF2273000.1"/>
    <property type="molecule type" value="Genomic_DNA"/>
</dbReference>
<dbReference type="GeneID" id="54546783"/>
<proteinExistence type="predicted"/>
<protein>
    <submittedName>
        <fullName evidence="1">Uncharacterized protein</fullName>
    </submittedName>
</protein>
<accession>A0A6A6J8W0</accession>
<dbReference type="Proteomes" id="UP000800097">
    <property type="component" value="Unassembled WGS sequence"/>
</dbReference>
<evidence type="ECO:0000313" key="2">
    <source>
        <dbReference type="Proteomes" id="UP000800097"/>
    </source>
</evidence>
<name>A0A6A6J8W0_WESOR</name>
<reference evidence="1" key="1">
    <citation type="journal article" date="2020" name="Stud. Mycol.">
        <title>101 Dothideomycetes genomes: a test case for predicting lifestyles and emergence of pathogens.</title>
        <authorList>
            <person name="Haridas S."/>
            <person name="Albert R."/>
            <person name="Binder M."/>
            <person name="Bloem J."/>
            <person name="Labutti K."/>
            <person name="Salamov A."/>
            <person name="Andreopoulos B."/>
            <person name="Baker S."/>
            <person name="Barry K."/>
            <person name="Bills G."/>
            <person name="Bluhm B."/>
            <person name="Cannon C."/>
            <person name="Castanera R."/>
            <person name="Culley D."/>
            <person name="Daum C."/>
            <person name="Ezra D."/>
            <person name="Gonzalez J."/>
            <person name="Henrissat B."/>
            <person name="Kuo A."/>
            <person name="Liang C."/>
            <person name="Lipzen A."/>
            <person name="Lutzoni F."/>
            <person name="Magnuson J."/>
            <person name="Mondo S."/>
            <person name="Nolan M."/>
            <person name="Ohm R."/>
            <person name="Pangilinan J."/>
            <person name="Park H.-J."/>
            <person name="Ramirez L."/>
            <person name="Alfaro M."/>
            <person name="Sun H."/>
            <person name="Tritt A."/>
            <person name="Yoshinaga Y."/>
            <person name="Zwiers L.-H."/>
            <person name="Turgeon B."/>
            <person name="Goodwin S."/>
            <person name="Spatafora J."/>
            <person name="Crous P."/>
            <person name="Grigoriev I."/>
        </authorList>
    </citation>
    <scope>NUCLEOTIDE SEQUENCE</scope>
    <source>
        <strain evidence="1">CBS 379.55</strain>
    </source>
</reference>
<dbReference type="RefSeq" id="XP_033650539.1">
    <property type="nucleotide sequence ID" value="XM_033793608.1"/>
</dbReference>